<keyword evidence="1" id="KW-0472">Membrane</keyword>
<feature type="transmembrane region" description="Helical" evidence="1">
    <location>
        <begin position="305"/>
        <end position="326"/>
    </location>
</feature>
<dbReference type="PATRIC" id="fig|1423770.3.peg.2150"/>
<feature type="transmembrane region" description="Helical" evidence="1">
    <location>
        <begin position="190"/>
        <end position="210"/>
    </location>
</feature>
<protein>
    <submittedName>
        <fullName evidence="2">Teichoic acid polysaccharide export protein</fullName>
    </submittedName>
</protein>
<keyword evidence="3" id="KW-1185">Reference proteome</keyword>
<keyword evidence="1" id="KW-0812">Transmembrane</keyword>
<name>A0A0R1QLN8_9LACO</name>
<proteinExistence type="predicted"/>
<feature type="transmembrane region" description="Helical" evidence="1">
    <location>
        <begin position="235"/>
        <end position="257"/>
    </location>
</feature>
<feature type="transmembrane region" description="Helical" evidence="1">
    <location>
        <begin position="98"/>
        <end position="124"/>
    </location>
</feature>
<feature type="transmembrane region" description="Helical" evidence="1">
    <location>
        <begin position="389"/>
        <end position="406"/>
    </location>
</feature>
<feature type="transmembrane region" description="Helical" evidence="1">
    <location>
        <begin position="136"/>
        <end position="157"/>
    </location>
</feature>
<reference evidence="2 3" key="1">
    <citation type="journal article" date="2015" name="Genome Announc.">
        <title>Expanding the biotechnology potential of lactobacilli through comparative genomics of 213 strains and associated genera.</title>
        <authorList>
            <person name="Sun Z."/>
            <person name="Harris H.M."/>
            <person name="McCann A."/>
            <person name="Guo C."/>
            <person name="Argimon S."/>
            <person name="Zhang W."/>
            <person name="Yang X."/>
            <person name="Jeffery I.B."/>
            <person name="Cooney J.C."/>
            <person name="Kagawa T.F."/>
            <person name="Liu W."/>
            <person name="Song Y."/>
            <person name="Salvetti E."/>
            <person name="Wrobel A."/>
            <person name="Rasinkangas P."/>
            <person name="Parkhill J."/>
            <person name="Rea M.C."/>
            <person name="O'Sullivan O."/>
            <person name="Ritari J."/>
            <person name="Douillard F.P."/>
            <person name="Paul Ross R."/>
            <person name="Yang R."/>
            <person name="Briner A.E."/>
            <person name="Felis G.E."/>
            <person name="de Vos W.M."/>
            <person name="Barrangou R."/>
            <person name="Klaenhammer T.R."/>
            <person name="Caufield P.W."/>
            <person name="Cui Y."/>
            <person name="Zhang H."/>
            <person name="O'Toole P.W."/>
        </authorList>
    </citation>
    <scope>NUCLEOTIDE SEQUENCE [LARGE SCALE GENOMIC DNA]</scope>
    <source>
        <strain evidence="2 3">DSM 14500</strain>
    </source>
</reference>
<gene>
    <name evidence="2" type="ORF">FD29_GL002093</name>
</gene>
<keyword evidence="1" id="KW-1133">Transmembrane helix</keyword>
<feature type="transmembrane region" description="Helical" evidence="1">
    <location>
        <begin position="264"/>
        <end position="285"/>
    </location>
</feature>
<feature type="transmembrane region" description="Helical" evidence="1">
    <location>
        <begin position="333"/>
        <end position="352"/>
    </location>
</feature>
<dbReference type="Pfam" id="PF19528">
    <property type="entry name" value="DUF6056"/>
    <property type="match status" value="1"/>
</dbReference>
<dbReference type="EMBL" id="AZEZ01000006">
    <property type="protein sequence ID" value="KRL45751.1"/>
    <property type="molecule type" value="Genomic_DNA"/>
</dbReference>
<feature type="transmembrane region" description="Helical" evidence="1">
    <location>
        <begin position="358"/>
        <end position="377"/>
    </location>
</feature>
<organism evidence="2 3">
    <name type="scientific">Companilactobacillus mindensis DSM 14500</name>
    <dbReference type="NCBI Taxonomy" id="1423770"/>
    <lineage>
        <taxon>Bacteria</taxon>
        <taxon>Bacillati</taxon>
        <taxon>Bacillota</taxon>
        <taxon>Bacilli</taxon>
        <taxon>Lactobacillales</taxon>
        <taxon>Lactobacillaceae</taxon>
        <taxon>Companilactobacillus</taxon>
    </lineage>
</organism>
<feature type="transmembrane region" description="Helical" evidence="1">
    <location>
        <begin position="163"/>
        <end position="183"/>
    </location>
</feature>
<comment type="caution">
    <text evidence="2">The sequence shown here is derived from an EMBL/GenBank/DDBJ whole genome shotgun (WGS) entry which is preliminary data.</text>
</comment>
<evidence type="ECO:0000313" key="3">
    <source>
        <dbReference type="Proteomes" id="UP000050872"/>
    </source>
</evidence>
<sequence length="463" mass="53236">MRYFLITAGDDYYWISDKGQYLLEHHFYGPEKLYGGNSNGRYLGSILEIFTVKNVLFGMIVFAIFLTLLTWCISQLLGNTWQSTLMALFLIFSFQGKYVTNILCWNAGFVNYVPSITLLLCYLVIVQRQLRESSFIFKHTIFMTFLAFLVSFAGGFFAEHVTIFQVGLGALVILVGLVFKGTIKLKPFNYSYLLGACLSFVLMFSNPSYFEESDYRGAGTSLVDMINNYATTTHFWFVTLNFIPIVIICGSLIVIAISDKSRKLWDITGLSLIFVIYYTLANTYLSSLPIDKVFISVGLSARFSRYDALVSGLFVIFIGYAILRIFLKDKNNILLFFSYFSYLALFLPFFIILHPLNIRGMFASYIFLYLITMIFLTRALKVSNLDKSKFLNIFVAVCLVVLFANLQTKMVINYQANLKRVDNVEYLSGKKLLTKHVPFRDLVMRNDDLSLQDYTYWKAFLKK</sequence>
<evidence type="ECO:0000256" key="1">
    <source>
        <dbReference type="SAM" id="Phobius"/>
    </source>
</evidence>
<dbReference type="InterPro" id="IPR045691">
    <property type="entry name" value="DUF6056"/>
</dbReference>
<evidence type="ECO:0000313" key="2">
    <source>
        <dbReference type="EMBL" id="KRL45751.1"/>
    </source>
</evidence>
<dbReference type="Proteomes" id="UP000050872">
    <property type="component" value="Unassembled WGS sequence"/>
</dbReference>
<dbReference type="AlphaFoldDB" id="A0A0R1QLN8"/>
<feature type="transmembrane region" description="Helical" evidence="1">
    <location>
        <begin position="55"/>
        <end position="78"/>
    </location>
</feature>
<accession>A0A0R1QLN8</accession>